<comment type="caution">
    <text evidence="6">The sequence shown here is derived from an EMBL/GenBank/DDBJ whole genome shotgun (WGS) entry which is preliminary data.</text>
</comment>
<evidence type="ECO:0000256" key="3">
    <source>
        <dbReference type="ARBA" id="ARBA00022741"/>
    </source>
</evidence>
<dbReference type="Gene3D" id="1.10.510.10">
    <property type="entry name" value="Transferase(Phosphotransferase) domain 1"/>
    <property type="match status" value="1"/>
</dbReference>
<dbReference type="PANTHER" id="PTHR27002:SF181">
    <property type="entry name" value="RECEPTOR-LIKE SERINE_THREONINE-PROTEIN KINASE"/>
    <property type="match status" value="1"/>
</dbReference>
<evidence type="ECO:0000256" key="1">
    <source>
        <dbReference type="ARBA" id="ARBA00022527"/>
    </source>
</evidence>
<keyword evidence="7" id="KW-1185">Reference proteome</keyword>
<protein>
    <recommendedName>
        <fullName evidence="8">Protein kinase domain-containing protein</fullName>
    </recommendedName>
</protein>
<name>A0A2P6PY48_ROSCH</name>
<dbReference type="GO" id="GO:0004674">
    <property type="term" value="F:protein serine/threonine kinase activity"/>
    <property type="evidence" value="ECO:0007669"/>
    <property type="project" value="UniProtKB-KW"/>
</dbReference>
<keyword evidence="4" id="KW-0418">Kinase</keyword>
<evidence type="ECO:0000313" key="6">
    <source>
        <dbReference type="EMBL" id="PRQ26848.1"/>
    </source>
</evidence>
<keyword evidence="2 6" id="KW-0808">Transferase</keyword>
<dbReference type="Proteomes" id="UP000238479">
    <property type="component" value="Chromosome 6"/>
</dbReference>
<dbReference type="SUPFAM" id="SSF56112">
    <property type="entry name" value="Protein kinase-like (PK-like)"/>
    <property type="match status" value="1"/>
</dbReference>
<dbReference type="InterPro" id="IPR011009">
    <property type="entry name" value="Kinase-like_dom_sf"/>
</dbReference>
<evidence type="ECO:0000256" key="5">
    <source>
        <dbReference type="ARBA" id="ARBA00022840"/>
    </source>
</evidence>
<gene>
    <name evidence="6" type="ORF">RchiOBHm_Chr6g0299031</name>
</gene>
<dbReference type="PANTHER" id="PTHR27002">
    <property type="entry name" value="RECEPTOR-LIKE SERINE/THREONINE-PROTEIN KINASE SD1-8"/>
    <property type="match status" value="1"/>
</dbReference>
<keyword evidence="1" id="KW-0723">Serine/threonine-protein kinase</keyword>
<evidence type="ECO:0000256" key="4">
    <source>
        <dbReference type="ARBA" id="ARBA00022777"/>
    </source>
</evidence>
<evidence type="ECO:0000256" key="2">
    <source>
        <dbReference type="ARBA" id="ARBA00022679"/>
    </source>
</evidence>
<dbReference type="GO" id="GO:0005886">
    <property type="term" value="C:plasma membrane"/>
    <property type="evidence" value="ECO:0007669"/>
    <property type="project" value="TreeGrafter"/>
</dbReference>
<proteinExistence type="predicted"/>
<evidence type="ECO:0008006" key="8">
    <source>
        <dbReference type="Google" id="ProtNLM"/>
    </source>
</evidence>
<accession>A0A2P6PY48</accession>
<evidence type="ECO:0000313" key="7">
    <source>
        <dbReference type="Proteomes" id="UP000238479"/>
    </source>
</evidence>
<reference evidence="6 7" key="1">
    <citation type="journal article" date="2018" name="Nat. Genet.">
        <title>The Rosa genome provides new insights in the design of modern roses.</title>
        <authorList>
            <person name="Bendahmane M."/>
        </authorList>
    </citation>
    <scope>NUCLEOTIDE SEQUENCE [LARGE SCALE GENOMIC DNA]</scope>
    <source>
        <strain evidence="7">cv. Old Blush</strain>
    </source>
</reference>
<dbReference type="Gramene" id="PRQ26848">
    <property type="protein sequence ID" value="PRQ26848"/>
    <property type="gene ID" value="RchiOBHm_Chr6g0299031"/>
</dbReference>
<dbReference type="EMBL" id="PDCK01000044">
    <property type="protein sequence ID" value="PRQ26848.1"/>
    <property type="molecule type" value="Genomic_DNA"/>
</dbReference>
<dbReference type="GO" id="GO:0005524">
    <property type="term" value="F:ATP binding"/>
    <property type="evidence" value="ECO:0007669"/>
    <property type="project" value="UniProtKB-KW"/>
</dbReference>
<dbReference type="STRING" id="74649.A0A2P6PY48"/>
<keyword evidence="3" id="KW-0547">Nucleotide-binding</keyword>
<organism evidence="6 7">
    <name type="scientific">Rosa chinensis</name>
    <name type="common">China rose</name>
    <dbReference type="NCBI Taxonomy" id="74649"/>
    <lineage>
        <taxon>Eukaryota</taxon>
        <taxon>Viridiplantae</taxon>
        <taxon>Streptophyta</taxon>
        <taxon>Embryophyta</taxon>
        <taxon>Tracheophyta</taxon>
        <taxon>Spermatophyta</taxon>
        <taxon>Magnoliopsida</taxon>
        <taxon>eudicotyledons</taxon>
        <taxon>Gunneridae</taxon>
        <taxon>Pentapetalae</taxon>
        <taxon>rosids</taxon>
        <taxon>fabids</taxon>
        <taxon>Rosales</taxon>
        <taxon>Rosaceae</taxon>
        <taxon>Rosoideae</taxon>
        <taxon>Rosoideae incertae sedis</taxon>
        <taxon>Rosa</taxon>
    </lineage>
</organism>
<sequence length="65" mass="7418">MESFQSCLLKSNFLSFLICTGYMAPDYVMRGHFSVKFDVYNFGVLVLQIVSGERNNSLSRKAMIL</sequence>
<dbReference type="AlphaFoldDB" id="A0A2P6PY48"/>
<keyword evidence="5" id="KW-0067">ATP-binding</keyword>